<dbReference type="InterPro" id="IPR000340">
    <property type="entry name" value="Dual-sp_phosphatase_cat-dom"/>
</dbReference>
<dbReference type="AlphaFoldDB" id="A0A232LXC4"/>
<dbReference type="EC" id="3.1.3.48" evidence="2"/>
<proteinExistence type="inferred from homology"/>
<dbReference type="OrthoDB" id="426001at2759"/>
<name>A0A232LXC4_9EURO</name>
<evidence type="ECO:0000256" key="3">
    <source>
        <dbReference type="ARBA" id="ARBA00022801"/>
    </source>
</evidence>
<sequence>METNHSPLKRSFARVASATYPSPGEVGCNSYISVFVEESSGRERTVPIKRRALGLSQPKMPIQAGSSPLPVAFPSFMSVFGVMNSNLKSGSREEEAMTTQTSTHSTNNFNLLAVPQPSPSFQHRGSISSIQSESTESSPTTTFSTFDSPLATDASPGSSPESPSSIPSGYPKPMTLPDTTERETLPVVQDVLLSPLPPLPSPIRAISPGRRARNLKNLSLKVPTPLSRPSISTASVMETGSHHLSAPPSPVIRPTKAIRRRPANLTIRTPALDKAFLTSIADMVPPTPHIRPSLRHIESSPSLASIFSPTVAPAGGMQLPRPSTRDGMRTMPGAWQEDVSPQSPTTVQNNFTFREILQNVEEEDQHLDSREPTKKSERGYPDGPIQIYDSGIYLYLEPTVEEAAKFDVVVNVAKEVPNPFSKSDRRDNTVVSTLRNASVPPSKRQSLIEPQTAISEISFHSAFEFIPSVPATPTTPTTPKPQKPQPEYVHVNWDHNSEILDDLYPLCELIDDRVSKGKTVLIHCQLGVSRSASMVIAYGLYKNPHLDFNAMYGIVKSKSNWVGPNMSLIYQLTDFRSRVLSGGPSKPPPAQWFEPNVDDSGGSRLQPIQNPPQQSSLKADIKTSEDDPFGLLSPAPFLNPLCNRGPTVRFPTISAPLRLSTSEAPRKHNVSPRSLPLRESFQTVDLLPNKPQPDAWKPAHRPLPFQMDLVMQDVPASPSIFSPRAAKFMATTLSRTLAGDLAGDFPPSLLDLRQTSVDPRSPPQRTEALIMRNIDEFL</sequence>
<evidence type="ECO:0000256" key="2">
    <source>
        <dbReference type="ARBA" id="ARBA00013064"/>
    </source>
</evidence>
<feature type="domain" description="Tyrosine-protein phosphatase" evidence="6">
    <location>
        <begin position="383"/>
        <end position="581"/>
    </location>
</feature>
<dbReference type="GO" id="GO:0005634">
    <property type="term" value="C:nucleus"/>
    <property type="evidence" value="ECO:0007669"/>
    <property type="project" value="TreeGrafter"/>
</dbReference>
<dbReference type="PANTHER" id="PTHR10159">
    <property type="entry name" value="DUAL SPECIFICITY PROTEIN PHOSPHATASE"/>
    <property type="match status" value="1"/>
</dbReference>
<dbReference type="InterPro" id="IPR020422">
    <property type="entry name" value="TYR_PHOSPHATASE_DUAL_dom"/>
</dbReference>
<dbReference type="GO" id="GO:0017017">
    <property type="term" value="F:MAP kinase tyrosine/serine/threonine phosphatase activity"/>
    <property type="evidence" value="ECO:0007669"/>
    <property type="project" value="TreeGrafter"/>
</dbReference>
<organism evidence="8 9">
    <name type="scientific">Elaphomyces granulatus</name>
    <dbReference type="NCBI Taxonomy" id="519963"/>
    <lineage>
        <taxon>Eukaryota</taxon>
        <taxon>Fungi</taxon>
        <taxon>Dikarya</taxon>
        <taxon>Ascomycota</taxon>
        <taxon>Pezizomycotina</taxon>
        <taxon>Eurotiomycetes</taxon>
        <taxon>Eurotiomycetidae</taxon>
        <taxon>Eurotiales</taxon>
        <taxon>Elaphomycetaceae</taxon>
        <taxon>Elaphomyces</taxon>
    </lineage>
</organism>
<dbReference type="Pfam" id="PF00782">
    <property type="entry name" value="DSPc"/>
    <property type="match status" value="1"/>
</dbReference>
<feature type="region of interest" description="Disordered" evidence="5">
    <location>
        <begin position="361"/>
        <end position="382"/>
    </location>
</feature>
<dbReference type="InterPro" id="IPR029021">
    <property type="entry name" value="Prot-tyrosine_phosphatase-like"/>
</dbReference>
<dbReference type="GO" id="GO:0005829">
    <property type="term" value="C:cytosol"/>
    <property type="evidence" value="ECO:0007669"/>
    <property type="project" value="TreeGrafter"/>
</dbReference>
<feature type="compositionally biased region" description="Low complexity" evidence="5">
    <location>
        <begin position="126"/>
        <end position="171"/>
    </location>
</feature>
<dbReference type="SMART" id="SM00195">
    <property type="entry name" value="DSPc"/>
    <property type="match status" value="1"/>
</dbReference>
<evidence type="ECO:0000313" key="8">
    <source>
        <dbReference type="EMBL" id="OXV08819.1"/>
    </source>
</evidence>
<dbReference type="EMBL" id="NPHW01003868">
    <property type="protein sequence ID" value="OXV08819.1"/>
    <property type="molecule type" value="Genomic_DNA"/>
</dbReference>
<dbReference type="PROSITE" id="PS00383">
    <property type="entry name" value="TYR_PHOSPHATASE_1"/>
    <property type="match status" value="1"/>
</dbReference>
<evidence type="ECO:0000259" key="7">
    <source>
        <dbReference type="PROSITE" id="PS50056"/>
    </source>
</evidence>
<dbReference type="InterPro" id="IPR000387">
    <property type="entry name" value="Tyr_Pase_dom"/>
</dbReference>
<gene>
    <name evidence="8" type="ORF">Egran_03418</name>
</gene>
<evidence type="ECO:0000256" key="1">
    <source>
        <dbReference type="ARBA" id="ARBA00008601"/>
    </source>
</evidence>
<reference evidence="8 9" key="1">
    <citation type="journal article" date="2015" name="Environ. Microbiol.">
        <title>Metagenome sequence of Elaphomyces granulatus from sporocarp tissue reveals Ascomycota ectomycorrhizal fingerprints of genome expansion and a Proteobacteria-rich microbiome.</title>
        <authorList>
            <person name="Quandt C.A."/>
            <person name="Kohler A."/>
            <person name="Hesse C.N."/>
            <person name="Sharpton T.J."/>
            <person name="Martin F."/>
            <person name="Spatafora J.W."/>
        </authorList>
    </citation>
    <scope>NUCLEOTIDE SEQUENCE [LARGE SCALE GENOMIC DNA]</scope>
    <source>
        <strain evidence="8 9">OSC145934</strain>
    </source>
</reference>
<comment type="caution">
    <text evidence="8">The sequence shown here is derived from an EMBL/GenBank/DDBJ whole genome shotgun (WGS) entry which is preliminary data.</text>
</comment>
<dbReference type="Proteomes" id="UP000243515">
    <property type="component" value="Unassembled WGS sequence"/>
</dbReference>
<feature type="domain" description="Tyrosine specific protein phosphatases" evidence="7">
    <location>
        <begin position="501"/>
        <end position="558"/>
    </location>
</feature>
<feature type="region of interest" description="Disordered" evidence="5">
    <location>
        <begin position="580"/>
        <end position="621"/>
    </location>
</feature>
<feature type="region of interest" description="Disordered" evidence="5">
    <location>
        <begin position="90"/>
        <end position="178"/>
    </location>
</feature>
<dbReference type="PROSITE" id="PS50056">
    <property type="entry name" value="TYR_PHOSPHATASE_2"/>
    <property type="match status" value="1"/>
</dbReference>
<dbReference type="CDD" id="cd14521">
    <property type="entry name" value="DSP_fungal_SDP1-like"/>
    <property type="match status" value="1"/>
</dbReference>
<dbReference type="InterPro" id="IPR016130">
    <property type="entry name" value="Tyr_Pase_AS"/>
</dbReference>
<feature type="compositionally biased region" description="Polar residues" evidence="5">
    <location>
        <begin position="97"/>
        <end position="110"/>
    </location>
</feature>
<dbReference type="GO" id="GO:0008330">
    <property type="term" value="F:protein tyrosine/threonine phosphatase activity"/>
    <property type="evidence" value="ECO:0007669"/>
    <property type="project" value="TreeGrafter"/>
</dbReference>
<dbReference type="Gene3D" id="3.90.190.10">
    <property type="entry name" value="Protein tyrosine phosphatase superfamily"/>
    <property type="match status" value="1"/>
</dbReference>
<dbReference type="GO" id="GO:0033550">
    <property type="term" value="F:MAP kinase tyrosine phosphatase activity"/>
    <property type="evidence" value="ECO:0007669"/>
    <property type="project" value="TreeGrafter"/>
</dbReference>
<accession>A0A232LXC4</accession>
<keyword evidence="4" id="KW-0904">Protein phosphatase</keyword>
<evidence type="ECO:0000259" key="6">
    <source>
        <dbReference type="PROSITE" id="PS50054"/>
    </source>
</evidence>
<dbReference type="PROSITE" id="PS50054">
    <property type="entry name" value="TYR_PHOSPHATASE_DUAL"/>
    <property type="match status" value="1"/>
</dbReference>
<keyword evidence="9" id="KW-1185">Reference proteome</keyword>
<protein>
    <recommendedName>
        <fullName evidence="2">protein-tyrosine-phosphatase</fullName>
        <ecNumber evidence="2">3.1.3.48</ecNumber>
    </recommendedName>
</protein>
<keyword evidence="3" id="KW-0378">Hydrolase</keyword>
<evidence type="ECO:0000256" key="4">
    <source>
        <dbReference type="ARBA" id="ARBA00022912"/>
    </source>
</evidence>
<comment type="similarity">
    <text evidence="1">Belongs to the protein-tyrosine phosphatase family. Non-receptor class dual specificity subfamily.</text>
</comment>
<feature type="compositionally biased region" description="Polar residues" evidence="5">
    <location>
        <begin position="606"/>
        <end position="617"/>
    </location>
</feature>
<evidence type="ECO:0000256" key="5">
    <source>
        <dbReference type="SAM" id="MobiDB-lite"/>
    </source>
</evidence>
<feature type="compositionally biased region" description="Basic and acidic residues" evidence="5">
    <location>
        <begin position="366"/>
        <end position="380"/>
    </location>
</feature>
<evidence type="ECO:0000313" key="9">
    <source>
        <dbReference type="Proteomes" id="UP000243515"/>
    </source>
</evidence>
<dbReference type="SUPFAM" id="SSF52799">
    <property type="entry name" value="(Phosphotyrosine protein) phosphatases II"/>
    <property type="match status" value="1"/>
</dbReference>
<dbReference type="GO" id="GO:0043409">
    <property type="term" value="P:negative regulation of MAPK cascade"/>
    <property type="evidence" value="ECO:0007669"/>
    <property type="project" value="TreeGrafter"/>
</dbReference>
<dbReference type="PANTHER" id="PTHR10159:SF519">
    <property type="entry name" value="DUAL SPECIFICITY PROTEIN PHOSPHATASE MPK3"/>
    <property type="match status" value="1"/>
</dbReference>